<dbReference type="Gene3D" id="2.170.150.70">
    <property type="match status" value="1"/>
</dbReference>
<dbReference type="RefSeq" id="WP_162350558.1">
    <property type="nucleotide sequence ID" value="NZ_QOVG01000010.1"/>
</dbReference>
<keyword evidence="6" id="KW-1185">Reference proteome</keyword>
<feature type="domain" description="CENP-V/GFA" evidence="4">
    <location>
        <begin position="3"/>
        <end position="112"/>
    </location>
</feature>
<dbReference type="InterPro" id="IPR011057">
    <property type="entry name" value="Mss4-like_sf"/>
</dbReference>
<dbReference type="EMBL" id="QOVG01000010">
    <property type="protein sequence ID" value="NDK39894.1"/>
    <property type="molecule type" value="Genomic_DNA"/>
</dbReference>
<keyword evidence="2" id="KW-0479">Metal-binding</keyword>
<comment type="similarity">
    <text evidence="1">Belongs to the Gfa family.</text>
</comment>
<keyword evidence="3" id="KW-0862">Zinc</keyword>
<evidence type="ECO:0000256" key="2">
    <source>
        <dbReference type="ARBA" id="ARBA00022723"/>
    </source>
</evidence>
<dbReference type="PANTHER" id="PTHR28620:SF1">
    <property type="entry name" value="CENP-V_GFA DOMAIN-CONTAINING PROTEIN"/>
    <property type="match status" value="1"/>
</dbReference>
<evidence type="ECO:0000313" key="6">
    <source>
        <dbReference type="Proteomes" id="UP001429354"/>
    </source>
</evidence>
<dbReference type="InterPro" id="IPR052355">
    <property type="entry name" value="CENP-V-like"/>
</dbReference>
<comment type="caution">
    <text evidence="5">The sequence shown here is derived from an EMBL/GenBank/DDBJ whole genome shotgun (WGS) entry which is preliminary data.</text>
</comment>
<dbReference type="PROSITE" id="PS51891">
    <property type="entry name" value="CENP_V_GFA"/>
    <property type="match status" value="1"/>
</dbReference>
<dbReference type="InterPro" id="IPR006913">
    <property type="entry name" value="CENP-V/GFA"/>
</dbReference>
<evidence type="ECO:0000313" key="5">
    <source>
        <dbReference type="EMBL" id="NDK39894.1"/>
    </source>
</evidence>
<dbReference type="PANTHER" id="PTHR28620">
    <property type="entry name" value="CENTROMERE PROTEIN V"/>
    <property type="match status" value="1"/>
</dbReference>
<evidence type="ECO:0000256" key="1">
    <source>
        <dbReference type="ARBA" id="ARBA00005495"/>
    </source>
</evidence>
<proteinExistence type="inferred from homology"/>
<protein>
    <submittedName>
        <fullName evidence="5">GFA family protein</fullName>
    </submittedName>
</protein>
<reference evidence="5 6" key="1">
    <citation type="submission" date="2018-07" db="EMBL/GenBank/DDBJ databases">
        <title>Whole genome Sequencing of Pseudoxanthomonas gei KCTC 32298 (T).</title>
        <authorList>
            <person name="Kumar S."/>
            <person name="Bansal K."/>
            <person name="Kaur A."/>
            <person name="Patil P."/>
            <person name="Sharma S."/>
            <person name="Patil P.B."/>
        </authorList>
    </citation>
    <scope>NUCLEOTIDE SEQUENCE [LARGE SCALE GENOMIC DNA]</scope>
    <source>
        <strain evidence="5 6">KCTC 32298</strain>
    </source>
</reference>
<sequence length="116" mass="12826">MKHSGSCHCGRIAFEVDGDITEVADCNCSLCRRRGGLLWFGPREALTMTTPEADMGTYTFNKHHLHHHFCSTCGIAPFSEGDNPKTGAKMIAVNVRCLPDLDLKTLKINEYDGARL</sequence>
<gene>
    <name evidence="5" type="ORF">DT603_13705</name>
</gene>
<organism evidence="5 6">
    <name type="scientific">Pseudoxanthomonas gei</name>
    <dbReference type="NCBI Taxonomy" id="1383030"/>
    <lineage>
        <taxon>Bacteria</taxon>
        <taxon>Pseudomonadati</taxon>
        <taxon>Pseudomonadota</taxon>
        <taxon>Gammaproteobacteria</taxon>
        <taxon>Lysobacterales</taxon>
        <taxon>Lysobacteraceae</taxon>
        <taxon>Pseudoxanthomonas</taxon>
    </lineage>
</organism>
<name>A0ABX0AKX4_9GAMM</name>
<evidence type="ECO:0000256" key="3">
    <source>
        <dbReference type="ARBA" id="ARBA00022833"/>
    </source>
</evidence>
<dbReference type="Proteomes" id="UP001429354">
    <property type="component" value="Unassembled WGS sequence"/>
</dbReference>
<dbReference type="Pfam" id="PF04828">
    <property type="entry name" value="GFA"/>
    <property type="match status" value="1"/>
</dbReference>
<accession>A0ABX0AKX4</accession>
<evidence type="ECO:0000259" key="4">
    <source>
        <dbReference type="PROSITE" id="PS51891"/>
    </source>
</evidence>
<dbReference type="SUPFAM" id="SSF51316">
    <property type="entry name" value="Mss4-like"/>
    <property type="match status" value="1"/>
</dbReference>